<dbReference type="Pfam" id="PF07377">
    <property type="entry name" value="DUF1493"/>
    <property type="match status" value="1"/>
</dbReference>
<organism evidence="1 2">
    <name type="scientific">Yersinia pestis bv. Antiqua (strain Antiqua)</name>
    <dbReference type="NCBI Taxonomy" id="360102"/>
    <lineage>
        <taxon>Bacteria</taxon>
        <taxon>Pseudomonadati</taxon>
        <taxon>Pseudomonadota</taxon>
        <taxon>Gammaproteobacteria</taxon>
        <taxon>Enterobacterales</taxon>
        <taxon>Yersiniaceae</taxon>
        <taxon>Yersinia</taxon>
    </lineage>
</organism>
<accession>A0A0E1NUC1</accession>
<dbReference type="GeneID" id="57976793"/>
<dbReference type="KEGG" id="ypa:YPA_1162"/>
<reference evidence="1 2" key="1">
    <citation type="journal article" date="2006" name="J. Bacteriol.">
        <title>Complete genome sequence of Yersinia pestis strains Antiqua and Nepal516: evidence of gene reduction in an emerging pathogen.</title>
        <authorList>
            <person name="Chain P.S."/>
            <person name="Hu P."/>
            <person name="Malfatti S.A."/>
            <person name="Radnedge L."/>
            <person name="Larimer F."/>
            <person name="Vergez L.M."/>
            <person name="Worsham P."/>
            <person name="Chu M.C."/>
            <person name="Andersen G.L."/>
        </authorList>
    </citation>
    <scope>NUCLEOTIDE SEQUENCE [LARGE SCALE GENOMIC DNA]</scope>
    <source>
        <strain evidence="1 2">Antiqua</strain>
    </source>
</reference>
<dbReference type="EMBL" id="CP000308">
    <property type="protein sequence ID" value="ABG13129.1"/>
    <property type="molecule type" value="Genomic_DNA"/>
</dbReference>
<gene>
    <name evidence="1" type="ordered locus">YPA_1162</name>
</gene>
<dbReference type="AlphaFoldDB" id="A0A0E1NUC1"/>
<evidence type="ECO:0000313" key="2">
    <source>
        <dbReference type="Proteomes" id="UP000001971"/>
    </source>
</evidence>
<dbReference type="InterPro" id="IPR010862">
    <property type="entry name" value="DUF1493"/>
</dbReference>
<dbReference type="PATRIC" id="fig|360102.15.peg.4243"/>
<sequence>MVDDIEQRIYDLVRPYAGVYVFKRKPVSLTPDTDLDTDLSIDELEIEDLMNDFFKEFSVQRGNFNIKNYFPDVPFSFNPFKKTAPIPVPDFTIGMLIESAKAGRWLYD</sequence>
<dbReference type="RefSeq" id="WP_002211097.1">
    <property type="nucleotide sequence ID" value="NC_008150.1"/>
</dbReference>
<dbReference type="Proteomes" id="UP000001971">
    <property type="component" value="Chromosome"/>
</dbReference>
<evidence type="ECO:0000313" key="1">
    <source>
        <dbReference type="EMBL" id="ABG13129.1"/>
    </source>
</evidence>
<dbReference type="HOGENOM" id="CLU_152554_4_1_6"/>
<proteinExistence type="predicted"/>
<name>A0A0E1NUC1_YERPA</name>
<protein>
    <submittedName>
        <fullName evidence="1">Putative acyl carrier protein</fullName>
    </submittedName>
</protein>
<dbReference type="Gene3D" id="1.10.1200.10">
    <property type="entry name" value="ACP-like"/>
    <property type="match status" value="1"/>
</dbReference>
<dbReference type="InterPro" id="IPR036736">
    <property type="entry name" value="ACP-like_sf"/>
</dbReference>